<gene>
    <name evidence="3" type="ORF">RSOL_085190</name>
</gene>
<evidence type="ECO:0000313" key="4">
    <source>
        <dbReference type="Proteomes" id="UP000030108"/>
    </source>
</evidence>
<dbReference type="AlphaFoldDB" id="X8IZF6"/>
<evidence type="ECO:0000256" key="2">
    <source>
        <dbReference type="SAM" id="Phobius"/>
    </source>
</evidence>
<dbReference type="EMBL" id="JATN01000322">
    <property type="protein sequence ID" value="EUC55037.1"/>
    <property type="molecule type" value="Genomic_DNA"/>
</dbReference>
<dbReference type="Proteomes" id="UP000030108">
    <property type="component" value="Unassembled WGS sequence"/>
</dbReference>
<dbReference type="Gene3D" id="1.20.1110.10">
    <property type="entry name" value="Calcium-transporting ATPase, transmembrane domain"/>
    <property type="match status" value="1"/>
</dbReference>
<feature type="region of interest" description="Disordered" evidence="1">
    <location>
        <begin position="114"/>
        <end position="135"/>
    </location>
</feature>
<protein>
    <submittedName>
        <fullName evidence="3">Plasma membrane H+-transporting ATPase, putative</fullName>
    </submittedName>
</protein>
<keyword evidence="2" id="KW-0472">Membrane</keyword>
<keyword evidence="2" id="KW-1133">Transmembrane helix</keyword>
<feature type="transmembrane region" description="Helical" evidence="2">
    <location>
        <begin position="26"/>
        <end position="44"/>
    </location>
</feature>
<organism evidence="3 4">
    <name type="scientific">Rhizoctonia solani AG-3 Rhs1AP</name>
    <dbReference type="NCBI Taxonomy" id="1086054"/>
    <lineage>
        <taxon>Eukaryota</taxon>
        <taxon>Fungi</taxon>
        <taxon>Dikarya</taxon>
        <taxon>Basidiomycota</taxon>
        <taxon>Agaricomycotina</taxon>
        <taxon>Agaricomycetes</taxon>
        <taxon>Cantharellales</taxon>
        <taxon>Ceratobasidiaceae</taxon>
        <taxon>Rhizoctonia</taxon>
    </lineage>
</organism>
<keyword evidence="2" id="KW-0812">Transmembrane</keyword>
<evidence type="ECO:0000313" key="3">
    <source>
        <dbReference type="EMBL" id="EUC55037.1"/>
    </source>
</evidence>
<feature type="non-terminal residue" evidence="3">
    <location>
        <position position="224"/>
    </location>
</feature>
<reference evidence="4" key="1">
    <citation type="journal article" date="2014" name="Genome Announc.">
        <title>Draft genome sequence of the plant-pathogenic soil fungus Rhizoctonia solani anastomosis group 3 strain Rhs1AP.</title>
        <authorList>
            <person name="Cubeta M.A."/>
            <person name="Thomas E."/>
            <person name="Dean R.A."/>
            <person name="Jabaji S."/>
            <person name="Neate S.M."/>
            <person name="Tavantzis S."/>
            <person name="Toda T."/>
            <person name="Vilgalys R."/>
            <person name="Bharathan N."/>
            <person name="Fedorova-Abrams N."/>
            <person name="Pakala S.B."/>
            <person name="Pakala S.M."/>
            <person name="Zafar N."/>
            <person name="Joardar V."/>
            <person name="Losada L."/>
            <person name="Nierman W.C."/>
        </authorList>
    </citation>
    <scope>NUCLEOTIDE SEQUENCE [LARGE SCALE GENOMIC DNA]</scope>
    <source>
        <strain evidence="4">AG-3</strain>
    </source>
</reference>
<accession>X8IZF6</accession>
<name>X8IZF6_9AGAM</name>
<comment type="caution">
    <text evidence="3">The sequence shown here is derived from an EMBL/GenBank/DDBJ whole genome shotgun (WGS) entry which is preliminary data.</text>
</comment>
<evidence type="ECO:0000256" key="1">
    <source>
        <dbReference type="SAM" id="MobiDB-lite"/>
    </source>
</evidence>
<proteinExistence type="predicted"/>
<dbReference type="OrthoDB" id="116380at2759"/>
<sequence length="224" mass="24304">MTLPLTVSYPQTLRALGLGRDLRFTVAHGLYLTLSTIVLVIAILETNFFENKFAVAIESEVDANCPKDHNNPQLHVIVHLQAAMTSQALTFITRSHGFFLLSIPRRPCSVPLPLLSSSPPLPPTSTGASPKPTQSLFPERRERKAHLVACASGGEIPLTRTTSRAASIHKSLYSNRVSFLKRAARCAGFGDKRVRMSQGELQRFSSTQAAQTGAALACNPSCAH</sequence>